<dbReference type="EMBL" id="KI911147">
    <property type="protein sequence ID" value="ETS01883.1"/>
    <property type="molecule type" value="Genomic_DNA"/>
</dbReference>
<evidence type="ECO:0000313" key="2">
    <source>
        <dbReference type="Proteomes" id="UP000024376"/>
    </source>
</evidence>
<reference evidence="2" key="1">
    <citation type="journal article" date="2013" name="Ind. Biotechnol.">
        <title>Comparative genomics analysis of Trichoderma reesei strains.</title>
        <authorList>
            <person name="Koike H."/>
            <person name="Aerts A."/>
            <person name="LaButti K."/>
            <person name="Grigoriev I.V."/>
            <person name="Baker S.E."/>
        </authorList>
    </citation>
    <scope>NUCLEOTIDE SEQUENCE [LARGE SCALE GENOMIC DNA]</scope>
    <source>
        <strain evidence="2">ATCC 56765 / BCRC 32924 / NRRL 11460 / Rut C-30</strain>
    </source>
</reference>
<dbReference type="AlphaFoldDB" id="A0A024SA34"/>
<proteinExistence type="predicted"/>
<dbReference type="HOGENOM" id="CLU_057547_3_0_1"/>
<sequence length="283" mass="32082">MLPVQEATYLVAPNWTYLPGGSISLGNIVLDPFRPQHVLSKPTKPLPETETALEYNWMLETERLRGINVGIWSRMFDKLSVKLGPRRNRGQKITIYMKALETIYFKELPSKADIQERANEEEVRSILGRSSLFRYPVYMITGVKIARGFQIVHEGTEQYFFGIGATGAGTPQLAVGASAGMSSRTTRSDEFLSGNAIVFAYQLLIIKPKGWRERMTYDLCDFHHKAALLVDDDGRDELEEEEEEDVEFELITGTDENIATVQERLVPLNPDNPQQHAWVFQAV</sequence>
<dbReference type="OrthoDB" id="4500473at2759"/>
<dbReference type="Proteomes" id="UP000024376">
    <property type="component" value="Unassembled WGS sequence"/>
</dbReference>
<name>A0A024SA34_HYPJR</name>
<protein>
    <submittedName>
        <fullName evidence="1">Uncharacterized protein</fullName>
    </submittedName>
</protein>
<accession>A0A024SA34</accession>
<dbReference type="KEGG" id="trr:M419DRAFT_35699"/>
<gene>
    <name evidence="1" type="ORF">M419DRAFT_35699</name>
</gene>
<organism evidence="1 2">
    <name type="scientific">Hypocrea jecorina (strain ATCC 56765 / BCRC 32924 / NRRL 11460 / Rut C-30)</name>
    <name type="common">Trichoderma reesei</name>
    <dbReference type="NCBI Taxonomy" id="1344414"/>
    <lineage>
        <taxon>Eukaryota</taxon>
        <taxon>Fungi</taxon>
        <taxon>Dikarya</taxon>
        <taxon>Ascomycota</taxon>
        <taxon>Pezizomycotina</taxon>
        <taxon>Sordariomycetes</taxon>
        <taxon>Hypocreomycetidae</taxon>
        <taxon>Hypocreales</taxon>
        <taxon>Hypocreaceae</taxon>
        <taxon>Trichoderma</taxon>
    </lineage>
</organism>
<evidence type="ECO:0000313" key="1">
    <source>
        <dbReference type="EMBL" id="ETS01883.1"/>
    </source>
</evidence>